<feature type="transmembrane region" description="Helical" evidence="1">
    <location>
        <begin position="226"/>
        <end position="243"/>
    </location>
</feature>
<dbReference type="RefSeq" id="WP_187072593.1">
    <property type="nucleotide sequence ID" value="NZ_JACRYL010000017.1"/>
</dbReference>
<evidence type="ECO:0000313" key="3">
    <source>
        <dbReference type="EMBL" id="MBC6112165.1"/>
    </source>
</evidence>
<comment type="caution">
    <text evidence="3">The sequence shown here is derived from an EMBL/GenBank/DDBJ whole genome shotgun (WGS) entry which is preliminary data.</text>
</comment>
<feature type="transmembrane region" description="Helical" evidence="1">
    <location>
        <begin position="137"/>
        <end position="155"/>
    </location>
</feature>
<evidence type="ECO:0000259" key="2">
    <source>
        <dbReference type="Pfam" id="PF01757"/>
    </source>
</evidence>
<keyword evidence="1" id="KW-0472">Membrane</keyword>
<organism evidence="3 4">
    <name type="scientific">Pedobacter fastidiosus</name>
    <dbReference type="NCBI Taxonomy" id="2765361"/>
    <lineage>
        <taxon>Bacteria</taxon>
        <taxon>Pseudomonadati</taxon>
        <taxon>Bacteroidota</taxon>
        <taxon>Sphingobacteriia</taxon>
        <taxon>Sphingobacteriales</taxon>
        <taxon>Sphingobacteriaceae</taxon>
        <taxon>Pedobacter</taxon>
    </lineage>
</organism>
<accession>A0ABR7KVU6</accession>
<gene>
    <name evidence="3" type="ORF">H7U22_17215</name>
</gene>
<dbReference type="InterPro" id="IPR050879">
    <property type="entry name" value="Acyltransferase_3"/>
</dbReference>
<dbReference type="PANTHER" id="PTHR23028">
    <property type="entry name" value="ACETYLTRANSFERASE"/>
    <property type="match status" value="1"/>
</dbReference>
<dbReference type="InterPro" id="IPR002656">
    <property type="entry name" value="Acyl_transf_3_dom"/>
</dbReference>
<evidence type="ECO:0000256" key="1">
    <source>
        <dbReference type="SAM" id="Phobius"/>
    </source>
</evidence>
<keyword evidence="4" id="KW-1185">Reference proteome</keyword>
<dbReference type="EMBL" id="JACRYL010000017">
    <property type="protein sequence ID" value="MBC6112165.1"/>
    <property type="molecule type" value="Genomic_DNA"/>
</dbReference>
<feature type="transmembrane region" description="Helical" evidence="1">
    <location>
        <begin position="48"/>
        <end position="66"/>
    </location>
</feature>
<evidence type="ECO:0000313" key="4">
    <source>
        <dbReference type="Proteomes" id="UP000652755"/>
    </source>
</evidence>
<dbReference type="Pfam" id="PF01757">
    <property type="entry name" value="Acyl_transf_3"/>
    <property type="match status" value="1"/>
</dbReference>
<reference evidence="3 4" key="1">
    <citation type="submission" date="2020-08" db="EMBL/GenBank/DDBJ databases">
        <authorList>
            <person name="Sun Q."/>
            <person name="Inoue M."/>
        </authorList>
    </citation>
    <scope>NUCLEOTIDE SEQUENCE [LARGE SCALE GENOMIC DNA]</scope>
    <source>
        <strain evidence="3 4">CCM 8938</strain>
    </source>
</reference>
<keyword evidence="1" id="KW-1133">Transmembrane helix</keyword>
<name>A0ABR7KVU6_9SPHI</name>
<feature type="transmembrane region" description="Helical" evidence="1">
    <location>
        <begin position="249"/>
        <end position="268"/>
    </location>
</feature>
<dbReference type="Proteomes" id="UP000652755">
    <property type="component" value="Unassembled WGS sequence"/>
</dbReference>
<keyword evidence="1" id="KW-0812">Transmembrane</keyword>
<keyword evidence="3" id="KW-0808">Transferase</keyword>
<dbReference type="PANTHER" id="PTHR23028:SF53">
    <property type="entry name" value="ACYL_TRANSF_3 DOMAIN-CONTAINING PROTEIN"/>
    <property type="match status" value="1"/>
</dbReference>
<feature type="transmembrane region" description="Helical" evidence="1">
    <location>
        <begin position="192"/>
        <end position="214"/>
    </location>
</feature>
<dbReference type="GO" id="GO:0016746">
    <property type="term" value="F:acyltransferase activity"/>
    <property type="evidence" value="ECO:0007669"/>
    <property type="project" value="UniProtKB-KW"/>
</dbReference>
<feature type="transmembrane region" description="Helical" evidence="1">
    <location>
        <begin position="167"/>
        <end position="186"/>
    </location>
</feature>
<feature type="domain" description="Acyltransferase 3" evidence="2">
    <location>
        <begin position="5"/>
        <end position="334"/>
    </location>
</feature>
<proteinExistence type="predicted"/>
<feature type="transmembrane region" description="Helical" evidence="1">
    <location>
        <begin position="318"/>
        <end position="340"/>
    </location>
</feature>
<feature type="transmembrane region" description="Helical" evidence="1">
    <location>
        <begin position="280"/>
        <end position="298"/>
    </location>
</feature>
<sequence>MNNLISIDLFRGLAAFSVFYYHQQLGGVLAKFTGCDFFNYTNILGSTYAVPLFFLISGFCIHLSSVRNSARKESLNLKKYYTSRFLRIYPIYFFSIIFSLLVLGYTNPQKIISVMDIAVHITVLQGFTIKYFNSINLVLWTITVEIAFYIIYPIFYSINQKLGINKALLFSALVSTLSITICSYSSNNLSLPVIFLFTNLWFGWCFGAWLCEIYHHQPYFFKSRSWAITCCLIVLSFAGLHFLDFRNDNLVKNTLNILIWAPILIWIIDKETFFLKYKKWLKVPIAIGLSSYSLYLLHIPLIALKNSIILQHFNNQYYLIWMLIGTVLIPLICYFSYCTIEKGVDKLRRTYLTK</sequence>
<keyword evidence="3" id="KW-0012">Acyltransferase</keyword>
<protein>
    <submittedName>
        <fullName evidence="3">Acyltransferase</fullName>
    </submittedName>
</protein>
<feature type="transmembrane region" description="Helical" evidence="1">
    <location>
        <begin position="86"/>
        <end position="105"/>
    </location>
</feature>